<dbReference type="Pfam" id="PF10433">
    <property type="entry name" value="Beta-prop_RSE1_1st"/>
    <property type="match status" value="1"/>
</dbReference>
<dbReference type="GO" id="GO:0003676">
    <property type="term" value="F:nucleic acid binding"/>
    <property type="evidence" value="ECO:0007669"/>
    <property type="project" value="InterPro"/>
</dbReference>
<feature type="domain" description="RSE1/DDB1/CPSF1 C-terminal" evidence="4">
    <location>
        <begin position="1185"/>
        <end position="1356"/>
    </location>
</feature>
<dbReference type="InterPro" id="IPR050358">
    <property type="entry name" value="RSE1/DDB1/CFT1"/>
</dbReference>
<sequence>MSQYNYVVTAYESGSFKGILKVDLFGDGINRILAVRTKSIDIYEVNRDAILIDDKLLEDEILDMPVLNKVGTVEVYKDIIEVDRWRPKNQDFDDVLIFTREYELILIRAYLLDSGSDKILYLSILDQVSLYKENLRKSQLIKMLVHSEKNRIVILAYEGCLQVVGCEISNKDQENKTIFTSPLILRLSELTVTDICLVNTTNERSLLGILYDSGYSNDPRLMKMIELPMDLRKWSYNTNLGHVMQQNVFKIVPLLYRSKRQKTVKGLFLFGDGIVEYRSIEEIMPNKTKSSEAISSSQAVIMARFNSAAFSGMDIGLSPLSITDVLNLGDGSRWLVLDNLGRLFIMLVEYDQNDIDKVVDIRLSMINRYSPFSRIIDLGDDLFFLASKLSDSLLLYSKNNKIYILSSLPNIGPIRDLLFSDINRKSEVKQEANPNLISKRDPLPLIAACGFGSGGALKSICNGIGLQNLYVSNESFVGQITGIFSLASNFDKVVVTGIGDSSCFKITWNYEKDFDDGARMDHVNSFNKENPSQEKGRNSNTVSPKKCFISFEKCELQGLQKDEETIRVCVFRDSYSYQVTPSGLFPIGEVNYHRKNWLLKDNLPPIQDSSLEYIEKFEFCEKSQVAIICTCTGLLLLYKFDDESILSLICFKTKTELFELISENLGFNCLSEESKDLSNEKDILNNSISRTMDEICIMGLFSIDNYILLFLGTWMNGSKLSCLYYERQESGTISNAELLLNIETEFREYETMVTSLKVFELERMVETQSQRCTEEDFIGLIIGTNNGYLQLQYIPKDEIRNLIKRKHKNNQLKDIEDLYEFKHYNTWKVSNSFISEIHELAISESLNRHFFICCDQPKVLFWSYNSGKGKHGLGVWSFFNIHSSWIPFACQIRLPTNPTTKQELTKNKCLEKTYILYVSHEEKDANEIHIDELANQDTEKSGGIQIFKKTSQQRLLKIGLIDTLQRYNCRSIPLEFTPEKVCFVEDLNIYVVVGVKERFKGRSTILKPINDSNILDNREKRENKESELTFIESVICLISTQDMKIHYYKTLEANVYPTCLEYVTLRASNDENEIRSFLAIGTSRIETKMNPSSNSNLGTENYGKITLYTIINRKHSYNLIESAVYETEVAPFVIKEFKMSQLLISIENSLICLELHVSKNLTESSSSSSSSSSDIWMDTETDLELGNVELRRKETYCTHTMIVFIKVWKEEYILVGDLMRSVGLWEFDRYTGKFHEVCRDNSLAWVVEGLFLSKDMYLISDENRNLRVLMRSPNPENDETNTSLSCIAHLHVGESVTTFQRGKFNQAYPDTRKSTGGQDFMEESLGKLMFDEQIAFGTSQGGIYLLFSIKDDPRIFSQLVLIEEAIISALKNSNLRIELKNKVYKLKDSDLRKLFIRNSNSSLFSGIIGVLGGEKYLPLRWELNSTKESYNFEYDCSGTPRGFVCGDTVELFLDFPLDLQKSVLKELHSFKSARKLKLPDDVNQLETLIEQLKNMH</sequence>
<dbReference type="VEuPathDB" id="CryptoDB:cubi_00279"/>
<keyword evidence="7" id="KW-1185">Reference proteome</keyword>
<keyword evidence="2" id="KW-0539">Nucleus</keyword>
<dbReference type="Proteomes" id="UP000186176">
    <property type="component" value="Unassembled WGS sequence"/>
</dbReference>
<dbReference type="EMBL" id="LRBP01000009">
    <property type="protein sequence ID" value="OII74726.1"/>
    <property type="molecule type" value="Genomic_DNA"/>
</dbReference>
<comment type="caution">
    <text evidence="6">The sequence shown here is derived from an EMBL/GenBank/DDBJ whole genome shotgun (WGS) entry which is preliminary data.</text>
</comment>
<reference evidence="6 7" key="1">
    <citation type="submission" date="2016-10" db="EMBL/GenBank/DDBJ databases">
        <title>Reductive evolution of mitochondrial metabolism and differential evolution of invasion-related proteins in Cryptosporidium.</title>
        <authorList>
            <person name="Liu S."/>
            <person name="Roellig D.M."/>
            <person name="Guo Y."/>
            <person name="Li N."/>
            <person name="Frace M.A."/>
            <person name="Tang K."/>
            <person name="Zhang L."/>
            <person name="Feng Y."/>
            <person name="Xiao L."/>
        </authorList>
    </citation>
    <scope>NUCLEOTIDE SEQUENCE [LARGE SCALE GENOMIC DNA]</scope>
    <source>
        <strain evidence="6">39726</strain>
    </source>
</reference>
<gene>
    <name evidence="6" type="ORF">cubi_00279</name>
</gene>
<dbReference type="GeneID" id="39977072"/>
<evidence type="ECO:0000259" key="4">
    <source>
        <dbReference type="Pfam" id="PF03178"/>
    </source>
</evidence>
<evidence type="ECO:0000256" key="3">
    <source>
        <dbReference type="SAM" id="MobiDB-lite"/>
    </source>
</evidence>
<dbReference type="Gene3D" id="2.130.10.10">
    <property type="entry name" value="YVTN repeat-like/Quinoprotein amine dehydrogenase"/>
    <property type="match status" value="3"/>
</dbReference>
<evidence type="ECO:0000256" key="2">
    <source>
        <dbReference type="ARBA" id="ARBA00023242"/>
    </source>
</evidence>
<comment type="subcellular location">
    <subcellularLocation>
        <location evidence="1">Nucleus</location>
    </subcellularLocation>
</comment>
<dbReference type="InterPro" id="IPR015943">
    <property type="entry name" value="WD40/YVTN_repeat-like_dom_sf"/>
</dbReference>
<proteinExistence type="predicted"/>
<dbReference type="InterPro" id="IPR004871">
    <property type="entry name" value="RSE1/DDB1/CPSF1_C"/>
</dbReference>
<feature type="region of interest" description="Disordered" evidence="3">
    <location>
        <begin position="523"/>
        <end position="542"/>
    </location>
</feature>
<protein>
    <submittedName>
        <fullName evidence="6">DNA binding protein 1</fullName>
    </submittedName>
</protein>
<name>A0A1J4MKK0_9CRYT</name>
<evidence type="ECO:0000313" key="6">
    <source>
        <dbReference type="EMBL" id="OII74726.1"/>
    </source>
</evidence>
<dbReference type="PANTHER" id="PTHR10644">
    <property type="entry name" value="DNA REPAIR/RNA PROCESSING CPSF FAMILY"/>
    <property type="match status" value="1"/>
</dbReference>
<evidence type="ECO:0000256" key="1">
    <source>
        <dbReference type="ARBA" id="ARBA00004123"/>
    </source>
</evidence>
<accession>A0A1J4MKK0</accession>
<dbReference type="InterPro" id="IPR018846">
    <property type="entry name" value="Beta-prop_RSE1/DDB1/CPSF1_1st"/>
</dbReference>
<evidence type="ECO:0000259" key="5">
    <source>
        <dbReference type="Pfam" id="PF10433"/>
    </source>
</evidence>
<dbReference type="GO" id="GO:0005634">
    <property type="term" value="C:nucleus"/>
    <property type="evidence" value="ECO:0007669"/>
    <property type="project" value="UniProtKB-SubCell"/>
</dbReference>
<evidence type="ECO:0000313" key="7">
    <source>
        <dbReference type="Proteomes" id="UP000186176"/>
    </source>
</evidence>
<dbReference type="Pfam" id="PF03178">
    <property type="entry name" value="CPSF_A"/>
    <property type="match status" value="1"/>
</dbReference>
<organism evidence="6 7">
    <name type="scientific">Cryptosporidium ubiquitum</name>
    <dbReference type="NCBI Taxonomy" id="857276"/>
    <lineage>
        <taxon>Eukaryota</taxon>
        <taxon>Sar</taxon>
        <taxon>Alveolata</taxon>
        <taxon>Apicomplexa</taxon>
        <taxon>Conoidasida</taxon>
        <taxon>Coccidia</taxon>
        <taxon>Eucoccidiorida</taxon>
        <taxon>Eimeriorina</taxon>
        <taxon>Cryptosporidiidae</taxon>
        <taxon>Cryptosporidium</taxon>
    </lineage>
</organism>
<dbReference type="RefSeq" id="XP_028875872.1">
    <property type="nucleotide sequence ID" value="XM_029017293.1"/>
</dbReference>
<feature type="domain" description="RSE1/DDB1/CPSF1 first beta-propeller" evidence="5">
    <location>
        <begin position="19"/>
        <end position="396"/>
    </location>
</feature>
<dbReference type="OrthoDB" id="6109at2759"/>